<feature type="region of interest" description="Disordered" evidence="8">
    <location>
        <begin position="95"/>
        <end position="147"/>
    </location>
</feature>
<dbReference type="Proteomes" id="UP001152523">
    <property type="component" value="Unassembled WGS sequence"/>
</dbReference>
<evidence type="ECO:0000259" key="9">
    <source>
        <dbReference type="PROSITE" id="PS50808"/>
    </source>
</evidence>
<dbReference type="PANTHER" id="PTHR32166">
    <property type="entry name" value="OSJNBA0013A04.12 PROTEIN"/>
    <property type="match status" value="1"/>
</dbReference>
<feature type="domain" description="BED-type" evidence="9">
    <location>
        <begin position="21"/>
        <end position="78"/>
    </location>
</feature>
<evidence type="ECO:0000313" key="10">
    <source>
        <dbReference type="EMBL" id="CAH9090133.1"/>
    </source>
</evidence>
<evidence type="ECO:0000256" key="4">
    <source>
        <dbReference type="ARBA" id="ARBA00022833"/>
    </source>
</evidence>
<evidence type="ECO:0000256" key="6">
    <source>
        <dbReference type="ARBA" id="ARBA00023242"/>
    </source>
</evidence>
<dbReference type="InterPro" id="IPR007021">
    <property type="entry name" value="DUF659"/>
</dbReference>
<evidence type="ECO:0000256" key="1">
    <source>
        <dbReference type="ARBA" id="ARBA00004123"/>
    </source>
</evidence>
<feature type="region of interest" description="Disordered" evidence="8">
    <location>
        <begin position="725"/>
        <end position="807"/>
    </location>
</feature>
<dbReference type="GO" id="GO:0046983">
    <property type="term" value="F:protein dimerization activity"/>
    <property type="evidence" value="ECO:0007669"/>
    <property type="project" value="InterPro"/>
</dbReference>
<accession>A0AAV0D0P9</accession>
<dbReference type="Pfam" id="PF04937">
    <property type="entry name" value="DUF659"/>
    <property type="match status" value="1"/>
</dbReference>
<dbReference type="InterPro" id="IPR012337">
    <property type="entry name" value="RNaseH-like_sf"/>
</dbReference>
<dbReference type="InterPro" id="IPR008906">
    <property type="entry name" value="HATC_C_dom"/>
</dbReference>
<feature type="compositionally biased region" description="Polar residues" evidence="8">
    <location>
        <begin position="725"/>
        <end position="740"/>
    </location>
</feature>
<dbReference type="GO" id="GO:0003677">
    <property type="term" value="F:DNA binding"/>
    <property type="evidence" value="ECO:0007669"/>
    <property type="project" value="UniProtKB-KW"/>
</dbReference>
<evidence type="ECO:0000256" key="7">
    <source>
        <dbReference type="PROSITE-ProRule" id="PRU00027"/>
    </source>
</evidence>
<gene>
    <name evidence="10" type="ORF">CEPIT_LOCUS11137</name>
</gene>
<keyword evidence="3 7" id="KW-0863">Zinc-finger</keyword>
<keyword evidence="2" id="KW-0479">Metal-binding</keyword>
<evidence type="ECO:0000256" key="5">
    <source>
        <dbReference type="ARBA" id="ARBA00023125"/>
    </source>
</evidence>
<keyword evidence="6" id="KW-0539">Nucleus</keyword>
<organism evidence="10 11">
    <name type="scientific">Cuscuta epithymum</name>
    <dbReference type="NCBI Taxonomy" id="186058"/>
    <lineage>
        <taxon>Eukaryota</taxon>
        <taxon>Viridiplantae</taxon>
        <taxon>Streptophyta</taxon>
        <taxon>Embryophyta</taxon>
        <taxon>Tracheophyta</taxon>
        <taxon>Spermatophyta</taxon>
        <taxon>Magnoliopsida</taxon>
        <taxon>eudicotyledons</taxon>
        <taxon>Gunneridae</taxon>
        <taxon>Pentapetalae</taxon>
        <taxon>asterids</taxon>
        <taxon>lamiids</taxon>
        <taxon>Solanales</taxon>
        <taxon>Convolvulaceae</taxon>
        <taxon>Cuscuteae</taxon>
        <taxon>Cuscuta</taxon>
        <taxon>Cuscuta subgen. Cuscuta</taxon>
    </lineage>
</organism>
<reference evidence="10" key="1">
    <citation type="submission" date="2022-07" db="EMBL/GenBank/DDBJ databases">
        <authorList>
            <person name="Macas J."/>
            <person name="Novak P."/>
            <person name="Neumann P."/>
        </authorList>
    </citation>
    <scope>NUCLEOTIDE SEQUENCE</scope>
</reference>
<dbReference type="PROSITE" id="PS50808">
    <property type="entry name" value="ZF_BED"/>
    <property type="match status" value="1"/>
</dbReference>
<protein>
    <recommendedName>
        <fullName evidence="9">BED-type domain-containing protein</fullName>
    </recommendedName>
</protein>
<keyword evidence="5" id="KW-0238">DNA-binding</keyword>
<sequence length="807" mass="91926">MADNEGDTVYDPANDPARRAKSNDPGWNHGFWPDMNNKDIVQCRHCNKQMSSGIKRLKQHLAGGYGDVSKCPHTTTELMTEMRAYLMRKSRSKPIQIEDDGDEDDAEVPFTQIDTSTSQPSSGTATKRKNAASQFFNVPPKMPKQNKSIASIIRKTPEEVVDERHAKGPTQTTLEQCTKSKEEKERVFRHISDFFYENGIPFNAANSRSYEIMVESIGQFGPGLKPPSYHELRVPLLEKAKKNTEKLREKHELAWKEYGCTLMSDGWSDRKNRHLINFLVNSPEGTFFLDSVDASGESQDATLLAGLLEKKIEEVGKDKVVQVVTDNGSNYKAAGKLLELKIPTLYWTPCAAHCLDLMLEDIGKLAEFKPHIEKARRVTTFIYRHTRILHSVRQKTGGKDLVRPGVTRFATAFLTLQSLYKHREALRNQFSGLDWGRSKLAATEAGKRVSEIVLSTRFWSAVEDCIRASQPLLVVLRIVDVDEQPAMPELSLAMDCAKKKISESFENKARVLRSLVGIIETRWEVQMEVKLYGAALFLNPSKYFDLKQTDPTSASRQRSMFNDVLEKMVTDETLQAKISDQATDYDKLRASFAKQLAIRQQKSKSPLDWWDAFGGLAVELQSFAKRIVGLCCTSSGCERNWSTFEFIHTKRRNRLEHKRLNDLVFIQYNQKIATRFQKRREEGTNFNPLIYEDFQWNNEWVSNDVVHPVDDLLWSQVDEVVGASSNLQGRNLPRTSSSRGESVYSRCRGSNSSLRLIDEDMNNEEESFPNDDEDVEDDYGQTPPTPTHDDDDQGNEGRRDDLVLDDF</sequence>
<name>A0AAV0D0P9_9ASTE</name>
<dbReference type="Pfam" id="PF05699">
    <property type="entry name" value="Dimer_Tnp_hAT"/>
    <property type="match status" value="1"/>
</dbReference>
<dbReference type="GO" id="GO:0005634">
    <property type="term" value="C:nucleus"/>
    <property type="evidence" value="ECO:0007669"/>
    <property type="project" value="UniProtKB-SubCell"/>
</dbReference>
<evidence type="ECO:0000256" key="8">
    <source>
        <dbReference type="SAM" id="MobiDB-lite"/>
    </source>
</evidence>
<keyword evidence="4" id="KW-0862">Zinc</keyword>
<feature type="compositionally biased region" description="Basic and acidic residues" evidence="8">
    <location>
        <begin position="795"/>
        <end position="807"/>
    </location>
</feature>
<feature type="compositionally biased region" description="Polar residues" evidence="8">
    <location>
        <begin position="112"/>
        <end position="136"/>
    </location>
</feature>
<dbReference type="AlphaFoldDB" id="A0AAV0D0P9"/>
<dbReference type="GO" id="GO:0008270">
    <property type="term" value="F:zinc ion binding"/>
    <property type="evidence" value="ECO:0007669"/>
    <property type="project" value="UniProtKB-KW"/>
</dbReference>
<evidence type="ECO:0000256" key="3">
    <source>
        <dbReference type="ARBA" id="ARBA00022771"/>
    </source>
</evidence>
<dbReference type="EMBL" id="CAMAPF010000063">
    <property type="protein sequence ID" value="CAH9090133.1"/>
    <property type="molecule type" value="Genomic_DNA"/>
</dbReference>
<feature type="compositionally biased region" description="Acidic residues" evidence="8">
    <location>
        <begin position="759"/>
        <end position="779"/>
    </location>
</feature>
<dbReference type="InterPro" id="IPR003656">
    <property type="entry name" value="Znf_BED"/>
</dbReference>
<comment type="caution">
    <text evidence="10">The sequence shown here is derived from an EMBL/GenBank/DDBJ whole genome shotgun (WGS) entry which is preliminary data.</text>
</comment>
<evidence type="ECO:0000256" key="2">
    <source>
        <dbReference type="ARBA" id="ARBA00022723"/>
    </source>
</evidence>
<dbReference type="Pfam" id="PF02892">
    <property type="entry name" value="zf-BED"/>
    <property type="match status" value="1"/>
</dbReference>
<dbReference type="SUPFAM" id="SSF53098">
    <property type="entry name" value="Ribonuclease H-like"/>
    <property type="match status" value="1"/>
</dbReference>
<proteinExistence type="predicted"/>
<keyword evidence="11" id="KW-1185">Reference proteome</keyword>
<evidence type="ECO:0000313" key="11">
    <source>
        <dbReference type="Proteomes" id="UP001152523"/>
    </source>
</evidence>
<feature type="compositionally biased region" description="Acidic residues" evidence="8">
    <location>
        <begin position="97"/>
        <end position="107"/>
    </location>
</feature>
<dbReference type="PANTHER" id="PTHR32166:SF74">
    <property type="entry name" value="OS05G0256350 PROTEIN"/>
    <property type="match status" value="1"/>
</dbReference>
<comment type="subcellular location">
    <subcellularLocation>
        <location evidence="1">Nucleus</location>
    </subcellularLocation>
</comment>
<feature type="region of interest" description="Disordered" evidence="8">
    <location>
        <begin position="1"/>
        <end position="25"/>
    </location>
</feature>